<gene>
    <name evidence="2" type="primary">LOC125385931</name>
</gene>
<dbReference type="AlphaFoldDB" id="A0A9C6SPC0"/>
<dbReference type="KEGG" id="bter:125385931"/>
<reference evidence="2" key="1">
    <citation type="submission" date="2025-08" db="UniProtKB">
        <authorList>
            <consortium name="RefSeq"/>
        </authorList>
    </citation>
    <scope>IDENTIFICATION</scope>
</reference>
<name>A0A9C6SPC0_BOMTE</name>
<organism evidence="1 2">
    <name type="scientific">Bombus terrestris</name>
    <name type="common">Buff-tailed bumblebee</name>
    <name type="synonym">Apis terrestris</name>
    <dbReference type="NCBI Taxonomy" id="30195"/>
    <lineage>
        <taxon>Eukaryota</taxon>
        <taxon>Metazoa</taxon>
        <taxon>Ecdysozoa</taxon>
        <taxon>Arthropoda</taxon>
        <taxon>Hexapoda</taxon>
        <taxon>Insecta</taxon>
        <taxon>Pterygota</taxon>
        <taxon>Neoptera</taxon>
        <taxon>Endopterygota</taxon>
        <taxon>Hymenoptera</taxon>
        <taxon>Apocrita</taxon>
        <taxon>Aculeata</taxon>
        <taxon>Apoidea</taxon>
        <taxon>Anthophila</taxon>
        <taxon>Apidae</taxon>
        <taxon>Bombus</taxon>
        <taxon>Bombus</taxon>
    </lineage>
</organism>
<accession>A0A9C6SPC0</accession>
<protein>
    <submittedName>
        <fullName evidence="2">Uncharacterized protein LOC125385931</fullName>
    </submittedName>
</protein>
<dbReference type="GeneID" id="125385931"/>
<evidence type="ECO:0000313" key="1">
    <source>
        <dbReference type="Proteomes" id="UP000835206"/>
    </source>
</evidence>
<dbReference type="RefSeq" id="XP_048265942.1">
    <property type="nucleotide sequence ID" value="XM_048409985.1"/>
</dbReference>
<dbReference type="Proteomes" id="UP000835206">
    <property type="component" value="Chromosome 11"/>
</dbReference>
<evidence type="ECO:0000313" key="2">
    <source>
        <dbReference type="RefSeq" id="XP_048265942.1"/>
    </source>
</evidence>
<sequence>MRSNSIHGVIKSLSTELACSSSSIYIVRIHMCGAKQKIEDWTRYIKAIEVEIRKNFMILSNHFLSKLRNDAFYYRSEDWKRDCTDFCFPKRDPCPRKTSKRSTDIQIFETFLCNLQSVDNPNSVFYLDRNCGGSGVNGLWLKTYSFSAASLQCFVIVETSINDGVSCAQTTAWHSRLIRSDKIASTVKKISGNDHAVIYIVNPE</sequence>
<keyword evidence="1" id="KW-1185">Reference proteome</keyword>
<proteinExistence type="predicted"/>